<gene>
    <name evidence="2" type="ORF">ALE3EI_2516</name>
</gene>
<reference evidence="2 3" key="1">
    <citation type="submission" date="2020-04" db="EMBL/GenBank/DDBJ databases">
        <title>Genome sequence of Altibacter aquimarinus strain ALE3EI.</title>
        <authorList>
            <person name="Oh H.-M."/>
            <person name="Jang D."/>
        </authorList>
    </citation>
    <scope>NUCLEOTIDE SEQUENCE [LARGE SCALE GENOMIC DNA]</scope>
    <source>
        <strain evidence="2 3">ALE3EI</strain>
    </source>
</reference>
<dbReference type="AlphaFoldDB" id="A0A7G8PXI5"/>
<evidence type="ECO:0000256" key="1">
    <source>
        <dbReference type="SAM" id="Phobius"/>
    </source>
</evidence>
<keyword evidence="1" id="KW-1133">Transmembrane helix</keyword>
<proteinExistence type="predicted"/>
<organism evidence="2 3">
    <name type="scientific">Constantimarinum furrinae</name>
    <dbReference type="NCBI Taxonomy" id="2562285"/>
    <lineage>
        <taxon>Bacteria</taxon>
        <taxon>Pseudomonadati</taxon>
        <taxon>Bacteroidota</taxon>
        <taxon>Flavobacteriia</taxon>
        <taxon>Flavobacteriales</taxon>
        <taxon>Flavobacteriaceae</taxon>
        <taxon>Altibacter/Constantimarinum group</taxon>
        <taxon>Constantimarinum</taxon>
    </lineage>
</organism>
<accession>A0A7G8PXI5</accession>
<feature type="transmembrane region" description="Helical" evidence="1">
    <location>
        <begin position="12"/>
        <end position="33"/>
    </location>
</feature>
<dbReference type="KEGG" id="alti:ALE3EI_2516"/>
<protein>
    <submittedName>
        <fullName evidence="2">Uncharacterized protein</fullName>
    </submittedName>
</protein>
<dbReference type="Proteomes" id="UP000515514">
    <property type="component" value="Chromosome"/>
</dbReference>
<evidence type="ECO:0000313" key="2">
    <source>
        <dbReference type="EMBL" id="QNJ99051.1"/>
    </source>
</evidence>
<evidence type="ECO:0000313" key="3">
    <source>
        <dbReference type="Proteomes" id="UP000515514"/>
    </source>
</evidence>
<sequence length="334" mass="38629">MKKLLRLSSIGFYILMLFTFFIIGLYFAEFIGAGKNQGLAGGAIVLGYGVLFAGIAFFASFFIAYYVETKLLRKINWVLLTLLLIACGNKYYEFKQRDALQQEQNKPYQQNPKQERKVTAPASALPTATNLFKRIRKPEIDAEQYNDSNIMGLGYFSPNFYENNVLYFYGNLNLEKSIMEHSPYDSITFKRNKHNVFEIATAPPWLVPDMLKLDYDMLYFKIVSVSQEFAEVVVNATTNQTSFVDRRSGDIAYWPDFLMSVHSVEFIDSKERVKVRDFEESGDVNTSFAFMKPVKVKDDWMYVFLLDGEFNNVGKGWIQWKRDGKLLILYNLLS</sequence>
<keyword evidence="1" id="KW-0472">Membrane</keyword>
<name>A0A7G8PXI5_9FLAO</name>
<keyword evidence="1" id="KW-0812">Transmembrane</keyword>
<keyword evidence="3" id="KW-1185">Reference proteome</keyword>
<feature type="transmembrane region" description="Helical" evidence="1">
    <location>
        <begin position="39"/>
        <end position="63"/>
    </location>
</feature>
<dbReference type="EMBL" id="CP052909">
    <property type="protein sequence ID" value="QNJ99051.1"/>
    <property type="molecule type" value="Genomic_DNA"/>
</dbReference>
<dbReference type="RefSeq" id="WP_186989218.1">
    <property type="nucleotide sequence ID" value="NZ_CP052909.1"/>
</dbReference>